<dbReference type="AlphaFoldDB" id="A0A9X4AG09"/>
<dbReference type="PANTHER" id="PTHR45947:SF3">
    <property type="entry name" value="SULFOQUINOVOSYL TRANSFERASE SQD2"/>
    <property type="match status" value="1"/>
</dbReference>
<reference evidence="3" key="1">
    <citation type="submission" date="2022-06" db="EMBL/GenBank/DDBJ databases">
        <title>Aquibacillus sp. a new bacterium isolated from soil saline samples.</title>
        <authorList>
            <person name="Galisteo C."/>
            <person name="De La Haba R."/>
            <person name="Sanchez-Porro C."/>
            <person name="Ventosa A."/>
        </authorList>
    </citation>
    <scope>NUCLEOTIDE SEQUENCE</scope>
    <source>
        <strain evidence="3">3ASR75-54</strain>
    </source>
</reference>
<sequence length="372" mass="42727">MSKPIRVLQVFAQMNRGGAETMIMNLYRNIDRSRIQFDFIVHTEDECDYDEEIKTLGGTIHRVPRYTGKNHFQYKKAWFDFFRFYPEYKIIHGHVRSTASIYLKVAKNYGLTTIAHSHSTSSGKGVTAITKNILQYPIRYTADYLFACSKSAGEWLYGKGASSKNNFYVLSNAIDAVKYIYDENIRLEKRKEFQIENKLVIGHVGRFSPPKNHTFLIDIFKTVHDKNENAVLLLVGDGEQRSLIETKVNELGLYDNVIFTGIREDIPELLQAIDIFLFPSIYEGLPVTLVEAQASGLPCVISDRITEEVAVTNSIRFISLEEKVEYWAETVLEISSSYKRDNNYLNIVESGYDIKSVTKWYAEFYGSKVKDA</sequence>
<feature type="domain" description="Glycosyltransferase subfamily 4-like N-terminal" evidence="2">
    <location>
        <begin position="17"/>
        <end position="176"/>
    </location>
</feature>
<dbReference type="GO" id="GO:0016757">
    <property type="term" value="F:glycosyltransferase activity"/>
    <property type="evidence" value="ECO:0007669"/>
    <property type="project" value="InterPro"/>
</dbReference>
<name>A0A9X4AG09_9BACI</name>
<dbReference type="InterPro" id="IPR001296">
    <property type="entry name" value="Glyco_trans_1"/>
</dbReference>
<dbReference type="EMBL" id="JAMQKC010000004">
    <property type="protein sequence ID" value="MDC3416603.1"/>
    <property type="molecule type" value="Genomic_DNA"/>
</dbReference>
<dbReference type="PANTHER" id="PTHR45947">
    <property type="entry name" value="SULFOQUINOVOSYL TRANSFERASE SQD2"/>
    <property type="match status" value="1"/>
</dbReference>
<feature type="domain" description="Glycosyl transferase family 1" evidence="1">
    <location>
        <begin position="188"/>
        <end position="343"/>
    </location>
</feature>
<accession>A0A9X4AG09</accession>
<dbReference type="InterPro" id="IPR028098">
    <property type="entry name" value="Glyco_trans_4-like_N"/>
</dbReference>
<dbReference type="Pfam" id="PF00534">
    <property type="entry name" value="Glycos_transf_1"/>
    <property type="match status" value="1"/>
</dbReference>
<dbReference type="Gene3D" id="3.40.50.2000">
    <property type="entry name" value="Glycogen Phosphorylase B"/>
    <property type="match status" value="2"/>
</dbReference>
<dbReference type="CDD" id="cd03812">
    <property type="entry name" value="GT4_CapH-like"/>
    <property type="match status" value="1"/>
</dbReference>
<comment type="caution">
    <text evidence="3">The sequence shown here is derived from an EMBL/GenBank/DDBJ whole genome shotgun (WGS) entry which is preliminary data.</text>
</comment>
<evidence type="ECO:0000259" key="1">
    <source>
        <dbReference type="Pfam" id="PF00534"/>
    </source>
</evidence>
<evidence type="ECO:0000313" key="4">
    <source>
        <dbReference type="Proteomes" id="UP001145069"/>
    </source>
</evidence>
<dbReference type="Proteomes" id="UP001145069">
    <property type="component" value="Unassembled WGS sequence"/>
</dbReference>
<evidence type="ECO:0000259" key="2">
    <source>
        <dbReference type="Pfam" id="PF13439"/>
    </source>
</evidence>
<evidence type="ECO:0000313" key="3">
    <source>
        <dbReference type="EMBL" id="MDC3416603.1"/>
    </source>
</evidence>
<dbReference type="RefSeq" id="WP_272445618.1">
    <property type="nucleotide sequence ID" value="NZ_JAMQKC010000004.1"/>
</dbReference>
<gene>
    <name evidence="3" type="ORF">NC799_06695</name>
</gene>
<dbReference type="SUPFAM" id="SSF53756">
    <property type="entry name" value="UDP-Glycosyltransferase/glycogen phosphorylase"/>
    <property type="match status" value="1"/>
</dbReference>
<organism evidence="3 4">
    <name type="scientific">Aquibacillus salsiterrae</name>
    <dbReference type="NCBI Taxonomy" id="2950439"/>
    <lineage>
        <taxon>Bacteria</taxon>
        <taxon>Bacillati</taxon>
        <taxon>Bacillota</taxon>
        <taxon>Bacilli</taxon>
        <taxon>Bacillales</taxon>
        <taxon>Bacillaceae</taxon>
        <taxon>Aquibacillus</taxon>
    </lineage>
</organism>
<dbReference type="InterPro" id="IPR050194">
    <property type="entry name" value="Glycosyltransferase_grp1"/>
</dbReference>
<protein>
    <submittedName>
        <fullName evidence="3">Glycosyltransferase family 1 protein</fullName>
    </submittedName>
</protein>
<proteinExistence type="predicted"/>
<keyword evidence="4" id="KW-1185">Reference proteome</keyword>
<dbReference type="Pfam" id="PF13439">
    <property type="entry name" value="Glyco_transf_4"/>
    <property type="match status" value="1"/>
</dbReference>